<reference evidence="3" key="1">
    <citation type="submission" date="2020-10" db="EMBL/GenBank/DDBJ databases">
        <authorList>
            <person name="Gilroy R."/>
        </authorList>
    </citation>
    <scope>NUCLEOTIDE SEQUENCE</scope>
    <source>
        <strain evidence="3">ChiSjej2B20-13462</strain>
    </source>
</reference>
<dbReference type="InterPro" id="IPR051599">
    <property type="entry name" value="Cell_Envelope_Assoc"/>
</dbReference>
<gene>
    <name evidence="3" type="ORF">IAA67_00890</name>
</gene>
<dbReference type="InterPro" id="IPR014729">
    <property type="entry name" value="Rossmann-like_a/b/a_fold"/>
</dbReference>
<protein>
    <submittedName>
        <fullName evidence="3">YdcF family protein</fullName>
    </submittedName>
</protein>
<reference evidence="3" key="2">
    <citation type="journal article" date="2021" name="PeerJ">
        <title>Extensive microbial diversity within the chicken gut microbiome revealed by metagenomics and culture.</title>
        <authorList>
            <person name="Gilroy R."/>
            <person name="Ravi A."/>
            <person name="Getino M."/>
            <person name="Pursley I."/>
            <person name="Horton D.L."/>
            <person name="Alikhan N.F."/>
            <person name="Baker D."/>
            <person name="Gharbi K."/>
            <person name="Hall N."/>
            <person name="Watson M."/>
            <person name="Adriaenssens E.M."/>
            <person name="Foster-Nyarko E."/>
            <person name="Jarju S."/>
            <person name="Secka A."/>
            <person name="Antonio M."/>
            <person name="Oren A."/>
            <person name="Chaudhuri R.R."/>
            <person name="La Ragione R."/>
            <person name="Hildebrand F."/>
            <person name="Pallen M.J."/>
        </authorList>
    </citation>
    <scope>NUCLEOTIDE SEQUENCE</scope>
    <source>
        <strain evidence="3">ChiSjej2B20-13462</strain>
    </source>
</reference>
<dbReference type="Gene3D" id="3.40.50.620">
    <property type="entry name" value="HUPs"/>
    <property type="match status" value="1"/>
</dbReference>
<dbReference type="EMBL" id="DVFN01000015">
    <property type="protein sequence ID" value="HIQ68879.1"/>
    <property type="molecule type" value="Genomic_DNA"/>
</dbReference>
<dbReference type="GO" id="GO:0000270">
    <property type="term" value="P:peptidoglycan metabolic process"/>
    <property type="evidence" value="ECO:0007669"/>
    <property type="project" value="TreeGrafter"/>
</dbReference>
<evidence type="ECO:0000313" key="4">
    <source>
        <dbReference type="Proteomes" id="UP000886874"/>
    </source>
</evidence>
<proteinExistence type="predicted"/>
<sequence>MNYLYLTLAVLAVGLLLGCFLKKTVRRLLHTALLLALVMVAVGTAIVWSPPENQPLDPDYAVVLGVGLEDGQATEELERRLELGLSYLQSSDGLLILSGGDPDGDGITEAQVMAAWMEDHGADLSRVHQEDRSTDTRENLLYARTLAQSLGAETDTVLILTSDYHQTRAQYLARAQGQEAVGLVCETPPLQRLTASVREVYAFVKAWAETRLSSS</sequence>
<dbReference type="CDD" id="cd06259">
    <property type="entry name" value="YdcF-like"/>
    <property type="match status" value="1"/>
</dbReference>
<dbReference type="Proteomes" id="UP000886874">
    <property type="component" value="Unassembled WGS sequence"/>
</dbReference>
<name>A0A9D0Z4A1_9FIRM</name>
<dbReference type="Pfam" id="PF02698">
    <property type="entry name" value="DUF218"/>
    <property type="match status" value="1"/>
</dbReference>
<evidence type="ECO:0000313" key="3">
    <source>
        <dbReference type="EMBL" id="HIQ68879.1"/>
    </source>
</evidence>
<dbReference type="GO" id="GO:0005886">
    <property type="term" value="C:plasma membrane"/>
    <property type="evidence" value="ECO:0007669"/>
    <property type="project" value="TreeGrafter"/>
</dbReference>
<dbReference type="PANTHER" id="PTHR30336:SF4">
    <property type="entry name" value="ENVELOPE BIOGENESIS FACTOR ELYC"/>
    <property type="match status" value="1"/>
</dbReference>
<accession>A0A9D0Z4A1</accession>
<dbReference type="AlphaFoldDB" id="A0A9D0Z4A1"/>
<feature type="domain" description="DUF218" evidence="2">
    <location>
        <begin position="59"/>
        <end position="184"/>
    </location>
</feature>
<dbReference type="PANTHER" id="PTHR30336">
    <property type="entry name" value="INNER MEMBRANE PROTEIN, PROBABLE PERMEASE"/>
    <property type="match status" value="1"/>
</dbReference>
<comment type="caution">
    <text evidence="3">The sequence shown here is derived from an EMBL/GenBank/DDBJ whole genome shotgun (WGS) entry which is preliminary data.</text>
</comment>
<keyword evidence="1" id="KW-0472">Membrane</keyword>
<keyword evidence="1" id="KW-0812">Transmembrane</keyword>
<keyword evidence="1" id="KW-1133">Transmembrane helix</keyword>
<organism evidence="3 4">
    <name type="scientific">Candidatus Avoscillospira stercorigallinarum</name>
    <dbReference type="NCBI Taxonomy" id="2840708"/>
    <lineage>
        <taxon>Bacteria</taxon>
        <taxon>Bacillati</taxon>
        <taxon>Bacillota</taxon>
        <taxon>Clostridia</taxon>
        <taxon>Eubacteriales</taxon>
        <taxon>Oscillospiraceae</taxon>
        <taxon>Oscillospiraceae incertae sedis</taxon>
        <taxon>Candidatus Avoscillospira</taxon>
    </lineage>
</organism>
<dbReference type="InterPro" id="IPR003848">
    <property type="entry name" value="DUF218"/>
</dbReference>
<evidence type="ECO:0000256" key="1">
    <source>
        <dbReference type="SAM" id="Phobius"/>
    </source>
</evidence>
<dbReference type="GO" id="GO:0043164">
    <property type="term" value="P:Gram-negative-bacterium-type cell wall biogenesis"/>
    <property type="evidence" value="ECO:0007669"/>
    <property type="project" value="TreeGrafter"/>
</dbReference>
<feature type="transmembrane region" description="Helical" evidence="1">
    <location>
        <begin position="28"/>
        <end position="48"/>
    </location>
</feature>
<evidence type="ECO:0000259" key="2">
    <source>
        <dbReference type="Pfam" id="PF02698"/>
    </source>
</evidence>
<feature type="transmembrane region" description="Helical" evidence="1">
    <location>
        <begin position="6"/>
        <end position="21"/>
    </location>
</feature>